<sequence length="65" mass="7591">CFKPFDFIHVDIRPYQRCLSPSLMPKSIIITNNEVEINMSSYYVNLDTSNLVYKTLTKLKCSKKT</sequence>
<evidence type="ECO:0000313" key="1">
    <source>
        <dbReference type="EMBL" id="RDX64502.1"/>
    </source>
</evidence>
<reference evidence="1" key="1">
    <citation type="submission" date="2018-05" db="EMBL/GenBank/DDBJ databases">
        <title>Draft genome of Mucuna pruriens seed.</title>
        <authorList>
            <person name="Nnadi N.E."/>
            <person name="Vos R."/>
            <person name="Hasami M.H."/>
            <person name="Devisetty U.K."/>
            <person name="Aguiy J.C."/>
        </authorList>
    </citation>
    <scope>NUCLEOTIDE SEQUENCE [LARGE SCALE GENOMIC DNA]</scope>
    <source>
        <strain evidence="1">JCA_2017</strain>
    </source>
</reference>
<gene>
    <name evidence="1" type="ORF">CR513_56940</name>
</gene>
<protein>
    <submittedName>
        <fullName evidence="1">Uncharacterized protein</fullName>
    </submittedName>
</protein>
<comment type="caution">
    <text evidence="1">The sequence shown here is derived from an EMBL/GenBank/DDBJ whole genome shotgun (WGS) entry which is preliminary data.</text>
</comment>
<accession>A0A371EEN9</accession>
<dbReference type="Proteomes" id="UP000257109">
    <property type="component" value="Unassembled WGS sequence"/>
</dbReference>
<keyword evidence="2" id="KW-1185">Reference proteome</keyword>
<name>A0A371EEN9_MUCPR</name>
<dbReference type="AlphaFoldDB" id="A0A371EEN9"/>
<feature type="non-terminal residue" evidence="1">
    <location>
        <position position="1"/>
    </location>
</feature>
<evidence type="ECO:0000313" key="2">
    <source>
        <dbReference type="Proteomes" id="UP000257109"/>
    </source>
</evidence>
<proteinExistence type="predicted"/>
<organism evidence="1 2">
    <name type="scientific">Mucuna pruriens</name>
    <name type="common">Velvet bean</name>
    <name type="synonym">Dolichos pruriens</name>
    <dbReference type="NCBI Taxonomy" id="157652"/>
    <lineage>
        <taxon>Eukaryota</taxon>
        <taxon>Viridiplantae</taxon>
        <taxon>Streptophyta</taxon>
        <taxon>Embryophyta</taxon>
        <taxon>Tracheophyta</taxon>
        <taxon>Spermatophyta</taxon>
        <taxon>Magnoliopsida</taxon>
        <taxon>eudicotyledons</taxon>
        <taxon>Gunneridae</taxon>
        <taxon>Pentapetalae</taxon>
        <taxon>rosids</taxon>
        <taxon>fabids</taxon>
        <taxon>Fabales</taxon>
        <taxon>Fabaceae</taxon>
        <taxon>Papilionoideae</taxon>
        <taxon>50 kb inversion clade</taxon>
        <taxon>NPAAA clade</taxon>
        <taxon>indigoferoid/millettioid clade</taxon>
        <taxon>Phaseoleae</taxon>
        <taxon>Mucuna</taxon>
    </lineage>
</organism>
<dbReference type="EMBL" id="QJKJ01014353">
    <property type="protein sequence ID" value="RDX64502.1"/>
    <property type="molecule type" value="Genomic_DNA"/>
</dbReference>